<dbReference type="GO" id="GO:0004518">
    <property type="term" value="F:nuclease activity"/>
    <property type="evidence" value="ECO:0007669"/>
    <property type="project" value="UniProtKB-KW"/>
</dbReference>
<comment type="caution">
    <text evidence="9">The sequence shown here is derived from an EMBL/GenBank/DDBJ whole genome shotgun (WGS) entry which is preliminary data.</text>
</comment>
<evidence type="ECO:0000313" key="9">
    <source>
        <dbReference type="EMBL" id="ETW98710.1"/>
    </source>
</evidence>
<dbReference type="InterPro" id="IPR050556">
    <property type="entry name" value="Type_II_TA_system_RNase"/>
</dbReference>
<reference evidence="9 10" key="1">
    <citation type="journal article" date="2014" name="Nature">
        <title>An environmental bacterial taxon with a large and distinct metabolic repertoire.</title>
        <authorList>
            <person name="Wilson M.C."/>
            <person name="Mori T."/>
            <person name="Ruckert C."/>
            <person name="Uria A.R."/>
            <person name="Helf M.J."/>
            <person name="Takada K."/>
            <person name="Gernert C."/>
            <person name="Steffens U.A."/>
            <person name="Heycke N."/>
            <person name="Schmitt S."/>
            <person name="Rinke C."/>
            <person name="Helfrich E.J."/>
            <person name="Brachmann A.O."/>
            <person name="Gurgui C."/>
            <person name="Wakimoto T."/>
            <person name="Kracht M."/>
            <person name="Crusemann M."/>
            <person name="Hentschel U."/>
            <person name="Abe I."/>
            <person name="Matsunaga S."/>
            <person name="Kalinowski J."/>
            <person name="Takeyama H."/>
            <person name="Piel J."/>
        </authorList>
    </citation>
    <scope>NUCLEOTIDE SEQUENCE [LARGE SCALE GENOMIC DNA]</scope>
    <source>
        <strain evidence="10">TSY1</strain>
    </source>
</reference>
<dbReference type="CDD" id="cd18747">
    <property type="entry name" value="PIN_VapC4-5_FitB-like"/>
    <property type="match status" value="1"/>
</dbReference>
<keyword evidence="4" id="KW-0479">Metal-binding</keyword>
<comment type="cofactor">
    <cofactor evidence="1">
        <name>Mg(2+)</name>
        <dbReference type="ChEBI" id="CHEBI:18420"/>
    </cofactor>
</comment>
<dbReference type="AlphaFoldDB" id="W4LLW9"/>
<dbReference type="GO" id="GO:0016787">
    <property type="term" value="F:hydrolase activity"/>
    <property type="evidence" value="ECO:0007669"/>
    <property type="project" value="UniProtKB-KW"/>
</dbReference>
<keyword evidence="2" id="KW-1277">Toxin-antitoxin system</keyword>
<dbReference type="Proteomes" id="UP000019141">
    <property type="component" value="Unassembled WGS sequence"/>
</dbReference>
<gene>
    <name evidence="9" type="ORF">ETSY1_17650</name>
</gene>
<dbReference type="SUPFAM" id="SSF88723">
    <property type="entry name" value="PIN domain-like"/>
    <property type="match status" value="1"/>
</dbReference>
<accession>W4LLW9</accession>
<dbReference type="GO" id="GO:0046872">
    <property type="term" value="F:metal ion binding"/>
    <property type="evidence" value="ECO:0007669"/>
    <property type="project" value="UniProtKB-KW"/>
</dbReference>
<dbReference type="Pfam" id="PF01850">
    <property type="entry name" value="PIN"/>
    <property type="match status" value="1"/>
</dbReference>
<dbReference type="PANTHER" id="PTHR33653">
    <property type="entry name" value="RIBONUCLEASE VAPC2"/>
    <property type="match status" value="1"/>
</dbReference>
<evidence type="ECO:0000256" key="4">
    <source>
        <dbReference type="ARBA" id="ARBA00022723"/>
    </source>
</evidence>
<dbReference type="InterPro" id="IPR029060">
    <property type="entry name" value="PIN-like_dom_sf"/>
</dbReference>
<keyword evidence="6" id="KW-0460">Magnesium</keyword>
<feature type="domain" description="PIN" evidence="8">
    <location>
        <begin position="5"/>
        <end position="124"/>
    </location>
</feature>
<evidence type="ECO:0000256" key="7">
    <source>
        <dbReference type="ARBA" id="ARBA00038093"/>
    </source>
</evidence>
<protein>
    <submittedName>
        <fullName evidence="9">Twitching motility protein PilT</fullName>
    </submittedName>
</protein>
<evidence type="ECO:0000313" key="10">
    <source>
        <dbReference type="Proteomes" id="UP000019141"/>
    </source>
</evidence>
<evidence type="ECO:0000256" key="5">
    <source>
        <dbReference type="ARBA" id="ARBA00022801"/>
    </source>
</evidence>
<dbReference type="InterPro" id="IPR002716">
    <property type="entry name" value="PIN_dom"/>
</dbReference>
<dbReference type="HOGENOM" id="CLU_118482_5_1_7"/>
<evidence type="ECO:0000256" key="3">
    <source>
        <dbReference type="ARBA" id="ARBA00022722"/>
    </source>
</evidence>
<sequence length="145" mass="16297">MGLIYLLDTNILSEPSRPQPSPSVMSQLQAHGHRVCTAAPVVHELQYGLARMPMGRRRDTLTLYLEQVLHQVLTIFPYDRAAALWHAEERARLSLQGHTPPFVDGQIAAIAAVNQLTLVTRNTSDFMDFADLKIENWFLSSENSV</sequence>
<proteinExistence type="inferred from homology"/>
<dbReference type="Gene3D" id="3.40.50.1010">
    <property type="entry name" value="5'-nuclease"/>
    <property type="match status" value="1"/>
</dbReference>
<keyword evidence="3" id="KW-0540">Nuclease</keyword>
<keyword evidence="5" id="KW-0378">Hydrolase</keyword>
<evidence type="ECO:0000256" key="1">
    <source>
        <dbReference type="ARBA" id="ARBA00001946"/>
    </source>
</evidence>
<evidence type="ECO:0000256" key="2">
    <source>
        <dbReference type="ARBA" id="ARBA00022649"/>
    </source>
</evidence>
<dbReference type="PANTHER" id="PTHR33653:SF1">
    <property type="entry name" value="RIBONUCLEASE VAPC2"/>
    <property type="match status" value="1"/>
</dbReference>
<comment type="similarity">
    <text evidence="7">Belongs to the PINc/VapC protein family.</text>
</comment>
<name>W4LLW9_ENTF1</name>
<organism evidence="9 10">
    <name type="scientific">Entotheonella factor</name>
    <dbReference type="NCBI Taxonomy" id="1429438"/>
    <lineage>
        <taxon>Bacteria</taxon>
        <taxon>Pseudomonadati</taxon>
        <taxon>Nitrospinota/Tectimicrobiota group</taxon>
        <taxon>Candidatus Tectimicrobiota</taxon>
        <taxon>Candidatus Entotheonellia</taxon>
        <taxon>Candidatus Entotheonellales</taxon>
        <taxon>Candidatus Entotheonellaceae</taxon>
        <taxon>Candidatus Entotheonella</taxon>
    </lineage>
</organism>
<evidence type="ECO:0000259" key="8">
    <source>
        <dbReference type="Pfam" id="PF01850"/>
    </source>
</evidence>
<evidence type="ECO:0000256" key="6">
    <source>
        <dbReference type="ARBA" id="ARBA00022842"/>
    </source>
</evidence>
<dbReference type="EMBL" id="AZHW01000528">
    <property type="protein sequence ID" value="ETW98710.1"/>
    <property type="molecule type" value="Genomic_DNA"/>
</dbReference>
<keyword evidence="10" id="KW-1185">Reference proteome</keyword>